<accession>A0AAW1PH19</accession>
<evidence type="ECO:0000259" key="4">
    <source>
        <dbReference type="PROSITE" id="PS50305"/>
    </source>
</evidence>
<evidence type="ECO:0000313" key="5">
    <source>
        <dbReference type="EMBL" id="KAK9809163.1"/>
    </source>
</evidence>
<dbReference type="Proteomes" id="UP001489004">
    <property type="component" value="Unassembled WGS sequence"/>
</dbReference>
<evidence type="ECO:0000256" key="1">
    <source>
        <dbReference type="ARBA" id="ARBA00022679"/>
    </source>
</evidence>
<dbReference type="InterPro" id="IPR026590">
    <property type="entry name" value="Ssirtuin_cat_dom"/>
</dbReference>
<dbReference type="PANTHER" id="PTHR11085:SF10">
    <property type="entry name" value="NAD-DEPENDENT PROTEIN DEACYLASE SIRTUIN-5, MITOCHONDRIAL-RELATED"/>
    <property type="match status" value="1"/>
</dbReference>
<dbReference type="Gene3D" id="3.40.50.1220">
    <property type="entry name" value="TPP-binding domain"/>
    <property type="match status" value="2"/>
</dbReference>
<protein>
    <recommendedName>
        <fullName evidence="4">Deacetylase sirtuin-type domain-containing protein</fullName>
    </recommendedName>
</protein>
<name>A0AAW1PH19_9CHLO</name>
<dbReference type="Pfam" id="PF02146">
    <property type="entry name" value="SIR2"/>
    <property type="match status" value="1"/>
</dbReference>
<comment type="caution">
    <text evidence="5">The sequence shown here is derived from an EMBL/GenBank/DDBJ whole genome shotgun (WGS) entry which is preliminary data.</text>
</comment>
<dbReference type="InterPro" id="IPR026591">
    <property type="entry name" value="Sirtuin_cat_small_dom_sf"/>
</dbReference>
<feature type="binding site" evidence="3">
    <location>
        <position position="179"/>
    </location>
    <ligand>
        <name>Zn(2+)</name>
        <dbReference type="ChEBI" id="CHEBI:29105"/>
    </ligand>
</feature>
<feature type="domain" description="Deacetylase sirtuin-type" evidence="4">
    <location>
        <begin position="1"/>
        <end position="278"/>
    </location>
</feature>
<dbReference type="GO" id="GO:0070403">
    <property type="term" value="F:NAD+ binding"/>
    <property type="evidence" value="ECO:0007669"/>
    <property type="project" value="InterPro"/>
</dbReference>
<evidence type="ECO:0000256" key="2">
    <source>
        <dbReference type="ARBA" id="ARBA00023027"/>
    </source>
</evidence>
<dbReference type="GO" id="GO:0017136">
    <property type="term" value="F:histone deacetylase activity, NAD-dependent"/>
    <property type="evidence" value="ECO:0007669"/>
    <property type="project" value="TreeGrafter"/>
</dbReference>
<feature type="binding site" evidence="3">
    <location>
        <position position="80"/>
    </location>
    <ligand>
        <name>Zn(2+)</name>
        <dbReference type="ChEBI" id="CHEBI:29105"/>
    </ligand>
</feature>
<sequence>MTHQQFMAAPAARARYWARSFAGWHEFSGMQPNAAHEAIARLQQRGWVSEVVTQNVDRLHHKAGASDVLELHGTTHRVICMGCGEISDRQEFQDKLAALNPATAEAVEKLMASADEAAQHRRLMLAGSERDASSKPAAVSTAVVRRPDGDVDIPVRRPDGDVELKDAGQNFFVPPCPRCGGILKPQVTFFGDVLPPERSARALQAIEDADALLVVGSSLMVYSAFRLAKAAKANGAPLAIITVGPTRADDLADMKIEALAGEALSRMASHPALLLQRPYAVAAGL</sequence>
<keyword evidence="6" id="KW-1185">Reference proteome</keyword>
<dbReference type="EMBL" id="JALJOR010000011">
    <property type="protein sequence ID" value="KAK9809163.1"/>
    <property type="molecule type" value="Genomic_DNA"/>
</dbReference>
<feature type="binding site" evidence="3">
    <location>
        <position position="176"/>
    </location>
    <ligand>
        <name>Zn(2+)</name>
        <dbReference type="ChEBI" id="CHEBI:29105"/>
    </ligand>
</feature>
<dbReference type="InterPro" id="IPR029035">
    <property type="entry name" value="DHS-like_NAD/FAD-binding_dom"/>
</dbReference>
<proteinExistence type="predicted"/>
<keyword evidence="1" id="KW-0808">Transferase</keyword>
<dbReference type="GO" id="GO:0046872">
    <property type="term" value="F:metal ion binding"/>
    <property type="evidence" value="ECO:0007669"/>
    <property type="project" value="UniProtKB-KW"/>
</dbReference>
<reference evidence="5 6" key="1">
    <citation type="journal article" date="2024" name="Nat. Commun.">
        <title>Phylogenomics reveals the evolutionary origins of lichenization in chlorophyte algae.</title>
        <authorList>
            <person name="Puginier C."/>
            <person name="Libourel C."/>
            <person name="Otte J."/>
            <person name="Skaloud P."/>
            <person name="Haon M."/>
            <person name="Grisel S."/>
            <person name="Petersen M."/>
            <person name="Berrin J.G."/>
            <person name="Delaux P.M."/>
            <person name="Dal Grande F."/>
            <person name="Keller J."/>
        </authorList>
    </citation>
    <scope>NUCLEOTIDE SEQUENCE [LARGE SCALE GENOMIC DNA]</scope>
    <source>
        <strain evidence="5 6">SAG 2043</strain>
    </source>
</reference>
<evidence type="ECO:0000256" key="3">
    <source>
        <dbReference type="PROSITE-ProRule" id="PRU00236"/>
    </source>
</evidence>
<evidence type="ECO:0000313" key="6">
    <source>
        <dbReference type="Proteomes" id="UP001489004"/>
    </source>
</evidence>
<dbReference type="AlphaFoldDB" id="A0AAW1PH19"/>
<keyword evidence="2" id="KW-0520">NAD</keyword>
<dbReference type="InterPro" id="IPR050134">
    <property type="entry name" value="NAD-dep_sirtuin_deacylases"/>
</dbReference>
<organism evidence="5 6">
    <name type="scientific">[Myrmecia] bisecta</name>
    <dbReference type="NCBI Taxonomy" id="41462"/>
    <lineage>
        <taxon>Eukaryota</taxon>
        <taxon>Viridiplantae</taxon>
        <taxon>Chlorophyta</taxon>
        <taxon>core chlorophytes</taxon>
        <taxon>Trebouxiophyceae</taxon>
        <taxon>Trebouxiales</taxon>
        <taxon>Trebouxiaceae</taxon>
        <taxon>Myrmecia</taxon>
    </lineage>
</organism>
<dbReference type="InterPro" id="IPR003000">
    <property type="entry name" value="Sirtuin"/>
</dbReference>
<dbReference type="PANTHER" id="PTHR11085">
    <property type="entry name" value="NAD-DEPENDENT PROTEIN DEACYLASE SIRTUIN-5, MITOCHONDRIAL-RELATED"/>
    <property type="match status" value="1"/>
</dbReference>
<keyword evidence="3" id="KW-0862">Zinc</keyword>
<gene>
    <name evidence="5" type="ORF">WJX72_010502</name>
</gene>
<dbReference type="SUPFAM" id="SSF52467">
    <property type="entry name" value="DHS-like NAD/FAD-binding domain"/>
    <property type="match status" value="1"/>
</dbReference>
<feature type="binding site" evidence="3">
    <location>
        <position position="83"/>
    </location>
    <ligand>
        <name>Zn(2+)</name>
        <dbReference type="ChEBI" id="CHEBI:29105"/>
    </ligand>
</feature>
<keyword evidence="3" id="KW-0479">Metal-binding</keyword>
<dbReference type="Gene3D" id="3.30.1600.10">
    <property type="entry name" value="SIR2/SIRT2 'Small Domain"/>
    <property type="match status" value="1"/>
</dbReference>
<dbReference type="PROSITE" id="PS50305">
    <property type="entry name" value="SIRTUIN"/>
    <property type="match status" value="1"/>
</dbReference>
<feature type="active site" description="Proton acceptor" evidence="3">
    <location>
        <position position="72"/>
    </location>
</feature>